<dbReference type="Pfam" id="PF07647">
    <property type="entry name" value="SAM_2"/>
    <property type="match status" value="1"/>
</dbReference>
<dbReference type="Gene3D" id="1.10.150.50">
    <property type="entry name" value="Transcription Factor, Ets-1"/>
    <property type="match status" value="1"/>
</dbReference>
<evidence type="ECO:0000313" key="5">
    <source>
        <dbReference type="Proteomes" id="UP000271098"/>
    </source>
</evidence>
<sequence>MRSASKDSGLSSTAVPGSAARASNSSSSTDDRSPTPPASLSQLLLDADSAYRTGTSESGSSMASTNGKQHQPQLKELSLVNRISLIVFIIIMFMDRVNIMIMVTVVITAVAHNLNRHHFQPRILQDWSLDDVLLWLQHCKLDDVASVMIGYDITGADVEQWNLETLEQLGVTDAKTRAQVLLELRSLKEHQANPSDETGDRSGTKITKKGKPRVPLFRLVRSTSYDKVVAVETPLTTRDITVAEGRFGCLQVTKVNGANIPLKEQDWYVSATRFLFSCCFFHQKHYTESE</sequence>
<dbReference type="SUPFAM" id="SSF47769">
    <property type="entry name" value="SAM/Pointed domain"/>
    <property type="match status" value="1"/>
</dbReference>
<keyword evidence="2" id="KW-0812">Transmembrane</keyword>
<evidence type="ECO:0000256" key="2">
    <source>
        <dbReference type="SAM" id="Phobius"/>
    </source>
</evidence>
<organism evidence="6">
    <name type="scientific">Gongylonema pulchrum</name>
    <dbReference type="NCBI Taxonomy" id="637853"/>
    <lineage>
        <taxon>Eukaryota</taxon>
        <taxon>Metazoa</taxon>
        <taxon>Ecdysozoa</taxon>
        <taxon>Nematoda</taxon>
        <taxon>Chromadorea</taxon>
        <taxon>Rhabditida</taxon>
        <taxon>Spirurina</taxon>
        <taxon>Spiruromorpha</taxon>
        <taxon>Spiruroidea</taxon>
        <taxon>Gongylonematidae</taxon>
        <taxon>Gongylonema</taxon>
    </lineage>
</organism>
<dbReference type="SMART" id="SM00454">
    <property type="entry name" value="SAM"/>
    <property type="match status" value="1"/>
</dbReference>
<feature type="region of interest" description="Disordered" evidence="1">
    <location>
        <begin position="1"/>
        <end position="40"/>
    </location>
</feature>
<evidence type="ECO:0000256" key="1">
    <source>
        <dbReference type="SAM" id="MobiDB-lite"/>
    </source>
</evidence>
<keyword evidence="5" id="KW-1185">Reference proteome</keyword>
<dbReference type="InterPro" id="IPR013761">
    <property type="entry name" value="SAM/pointed_sf"/>
</dbReference>
<dbReference type="OrthoDB" id="5917777at2759"/>
<keyword evidence="2" id="KW-0472">Membrane</keyword>
<evidence type="ECO:0000259" key="3">
    <source>
        <dbReference type="PROSITE" id="PS50105"/>
    </source>
</evidence>
<proteinExistence type="predicted"/>
<protein>
    <submittedName>
        <fullName evidence="6">SAM domain-containing protein</fullName>
    </submittedName>
</protein>
<keyword evidence="2" id="KW-1133">Transmembrane helix</keyword>
<name>A0A183EEQ7_9BILA</name>
<reference evidence="6" key="1">
    <citation type="submission" date="2016-06" db="UniProtKB">
        <authorList>
            <consortium name="WormBaseParasite"/>
        </authorList>
    </citation>
    <scope>IDENTIFICATION</scope>
</reference>
<reference evidence="4 5" key="2">
    <citation type="submission" date="2018-11" db="EMBL/GenBank/DDBJ databases">
        <authorList>
            <consortium name="Pathogen Informatics"/>
        </authorList>
    </citation>
    <scope>NUCLEOTIDE SEQUENCE [LARGE SCALE GENOMIC DNA]</scope>
</reference>
<feature type="domain" description="SAM" evidence="3">
    <location>
        <begin position="127"/>
        <end position="190"/>
    </location>
</feature>
<gene>
    <name evidence="4" type="ORF">GPUH_LOCUS19446</name>
</gene>
<feature type="transmembrane region" description="Helical" evidence="2">
    <location>
        <begin position="85"/>
        <end position="111"/>
    </location>
</feature>
<dbReference type="EMBL" id="UYRT01088541">
    <property type="protein sequence ID" value="VDN33862.1"/>
    <property type="molecule type" value="Genomic_DNA"/>
</dbReference>
<evidence type="ECO:0000313" key="4">
    <source>
        <dbReference type="EMBL" id="VDN33862.1"/>
    </source>
</evidence>
<evidence type="ECO:0000313" key="6">
    <source>
        <dbReference type="WBParaSite" id="GPUH_0001947301-mRNA-1"/>
    </source>
</evidence>
<feature type="compositionally biased region" description="Polar residues" evidence="1">
    <location>
        <begin position="1"/>
        <end position="15"/>
    </location>
</feature>
<dbReference type="InterPro" id="IPR001660">
    <property type="entry name" value="SAM"/>
</dbReference>
<dbReference type="AlphaFoldDB" id="A0A183EEQ7"/>
<feature type="compositionally biased region" description="Low complexity" evidence="1">
    <location>
        <begin position="18"/>
        <end position="28"/>
    </location>
</feature>
<dbReference type="Proteomes" id="UP000271098">
    <property type="component" value="Unassembled WGS sequence"/>
</dbReference>
<dbReference type="PROSITE" id="PS50105">
    <property type="entry name" value="SAM_DOMAIN"/>
    <property type="match status" value="1"/>
</dbReference>
<dbReference type="WBParaSite" id="GPUH_0001947301-mRNA-1">
    <property type="protein sequence ID" value="GPUH_0001947301-mRNA-1"/>
    <property type="gene ID" value="GPUH_0001947301"/>
</dbReference>
<accession>A0A183EEQ7</accession>